<dbReference type="AlphaFoldDB" id="A0A0H5QSE1"/>
<dbReference type="Pfam" id="PF25597">
    <property type="entry name" value="SH3_retrovirus"/>
    <property type="match status" value="1"/>
</dbReference>
<feature type="compositionally biased region" description="Basic and acidic residues" evidence="1">
    <location>
        <begin position="129"/>
        <end position="144"/>
    </location>
</feature>
<evidence type="ECO:0000313" key="3">
    <source>
        <dbReference type="EMBL" id="CRZ04885.1"/>
    </source>
</evidence>
<proteinExistence type="predicted"/>
<dbReference type="EMBL" id="HACM01004444">
    <property type="protein sequence ID" value="CRZ04886.1"/>
    <property type="molecule type" value="Transcribed_RNA"/>
</dbReference>
<accession>A0A0H5QSE1</accession>
<dbReference type="EMBL" id="HACM01004443">
    <property type="protein sequence ID" value="CRZ04885.1"/>
    <property type="molecule type" value="Transcribed_RNA"/>
</dbReference>
<name>A0A0H5QSE1_9EUKA</name>
<evidence type="ECO:0000259" key="2">
    <source>
        <dbReference type="Pfam" id="PF25597"/>
    </source>
</evidence>
<feature type="region of interest" description="Disordered" evidence="1">
    <location>
        <begin position="106"/>
        <end position="144"/>
    </location>
</feature>
<organism evidence="3">
    <name type="scientific">Spongospora subterranea</name>
    <dbReference type="NCBI Taxonomy" id="70186"/>
    <lineage>
        <taxon>Eukaryota</taxon>
        <taxon>Sar</taxon>
        <taxon>Rhizaria</taxon>
        <taxon>Endomyxa</taxon>
        <taxon>Phytomyxea</taxon>
        <taxon>Plasmodiophorida</taxon>
        <taxon>Plasmodiophoridae</taxon>
        <taxon>Spongospora</taxon>
    </lineage>
</organism>
<reference evidence="3" key="1">
    <citation type="submission" date="2015-04" db="EMBL/GenBank/DDBJ databases">
        <title>The genome sequence of the plant pathogenic Rhizarian Plasmodiophora brassicae reveals insights in its biotrophic life cycle and the origin of chitin synthesis.</title>
        <authorList>
            <person name="Schwelm A."/>
            <person name="Fogelqvist J."/>
            <person name="Knaust A."/>
            <person name="Julke S."/>
            <person name="Lilja T."/>
            <person name="Dhandapani V."/>
            <person name="Bonilla-Rosso G."/>
            <person name="Karlsson M."/>
            <person name="Shevchenko A."/>
            <person name="Choi S.R."/>
            <person name="Kim H.G."/>
            <person name="Park J.Y."/>
            <person name="Lim Y.P."/>
            <person name="Ludwig-Muller J."/>
            <person name="Dixelius C."/>
        </authorList>
    </citation>
    <scope>NUCLEOTIDE SEQUENCE</scope>
    <source>
        <tissue evidence="3">Potato root galls</tissue>
    </source>
</reference>
<sequence>MVHNRVSLRRQDGRTTPIECLSQGREIANLTSYRVWGCEVWVIIRRATKHKLDAKAEREVHLGVSPNKKAWVVHYKDSFPFLEDEVPGRVNEAMVQSQHIIATSENCSGGKITVEDTDDDDESPQSDPEMFKDNKEPKRAAVTT</sequence>
<feature type="domain" description="Retroviral polymerase SH3-like" evidence="2">
    <location>
        <begin position="38"/>
        <end position="74"/>
    </location>
</feature>
<feature type="compositionally biased region" description="Acidic residues" evidence="1">
    <location>
        <begin position="115"/>
        <end position="124"/>
    </location>
</feature>
<evidence type="ECO:0000256" key="1">
    <source>
        <dbReference type="SAM" id="MobiDB-lite"/>
    </source>
</evidence>
<protein>
    <recommendedName>
        <fullName evidence="2">Retroviral polymerase SH3-like domain-containing protein</fullName>
    </recommendedName>
</protein>
<dbReference type="InterPro" id="IPR057670">
    <property type="entry name" value="SH3_retrovirus"/>
</dbReference>